<gene>
    <name evidence="13" type="ORF">PMEA_00016152</name>
</gene>
<dbReference type="GO" id="GO:0005886">
    <property type="term" value="C:plasma membrane"/>
    <property type="evidence" value="ECO:0007669"/>
    <property type="project" value="UniProtKB-SubCell"/>
</dbReference>
<evidence type="ECO:0000256" key="5">
    <source>
        <dbReference type="ARBA" id="ARBA00022737"/>
    </source>
</evidence>
<comment type="caution">
    <text evidence="13">The sequence shown here is derived from an EMBL/GenBank/DDBJ whole genome shotgun (WGS) entry which is preliminary data.</text>
</comment>
<evidence type="ECO:0000256" key="10">
    <source>
        <dbReference type="ARBA" id="ARBA00023224"/>
    </source>
</evidence>
<protein>
    <recommendedName>
        <fullName evidence="12">G-protein coupled receptors family 1 profile domain-containing protein</fullName>
    </recommendedName>
</protein>
<evidence type="ECO:0000256" key="9">
    <source>
        <dbReference type="ARBA" id="ARBA00023170"/>
    </source>
</evidence>
<feature type="domain" description="G-protein coupled receptors family 1 profile" evidence="12">
    <location>
        <begin position="233"/>
        <end position="502"/>
    </location>
</feature>
<evidence type="ECO:0000256" key="6">
    <source>
        <dbReference type="ARBA" id="ARBA00022989"/>
    </source>
</evidence>
<evidence type="ECO:0000256" key="8">
    <source>
        <dbReference type="ARBA" id="ARBA00023136"/>
    </source>
</evidence>
<dbReference type="Gene3D" id="3.80.10.10">
    <property type="entry name" value="Ribonuclease Inhibitor"/>
    <property type="match status" value="1"/>
</dbReference>
<accession>A0AAU9X3N9</accession>
<dbReference type="InterPro" id="IPR032675">
    <property type="entry name" value="LRR_dom_sf"/>
</dbReference>
<sequence length="589" mass="67472">MQLRRKKSKDLSDNGLSQVPVFVIRKYRNITNLVLDGNKIHNLTQEGLLADFLFLEFLSIQRNFIGEVDSKFFAGLNRLKYLNLSLNNIRSWSGNQSNSTRDLEYLDITGTIDWVPDENILALPKLKELRGVTWCKFCPNCTVVNPRNLVNEAQRKQKAEECLREFDEMEFLEFGKKDPTRFVRHRFSPECMCVKQSECEFRHVVMPYFKKRTSLPQHLFYVQYIFSPFTILFNCVVIFVILSSRNLRKTASFILISHTGIIDLLIGIYAIWVAHVNISNIDSILEEVMWAGKELQPSTGPIFISGQLISVSISLLLTLERYLAVVYCVNPSKRMTAKGAHISLLFAWVTAITFAVLPIFGVGGLHYNIKRACTPLSYDEQFQSGSSLILLSSLACIVLLYLANLPLYLKVFRFVKRSSNQVGVKREISLARKIALLVFTNFIFFAIPIILILVFSIFAKLESNPFEFNGDSFKSTIFKISIGQWLPVTCLNINSLLDPFLYAFRHAHFKREVRRRLHRLSRKVFPSLTPAMNFNSVGDTVSYDAPKTKQMSKIDELKAPQSGARKRNILAANVEFEFQETEKQVTKSS</sequence>
<feature type="transmembrane region" description="Helical" evidence="11">
    <location>
        <begin position="298"/>
        <end position="319"/>
    </location>
</feature>
<dbReference type="SUPFAM" id="SSF52058">
    <property type="entry name" value="L domain-like"/>
    <property type="match status" value="1"/>
</dbReference>
<feature type="transmembrane region" description="Helical" evidence="11">
    <location>
        <begin position="482"/>
        <end position="504"/>
    </location>
</feature>
<feature type="transmembrane region" description="Helical" evidence="11">
    <location>
        <begin position="434"/>
        <end position="459"/>
    </location>
</feature>
<dbReference type="PROSITE" id="PS50262">
    <property type="entry name" value="G_PROTEIN_RECEP_F1_2"/>
    <property type="match status" value="1"/>
</dbReference>
<proteinExistence type="predicted"/>
<dbReference type="PANTHER" id="PTHR24372">
    <property type="entry name" value="GLYCOPROTEIN HORMONE RECEPTOR"/>
    <property type="match status" value="1"/>
</dbReference>
<keyword evidence="6 11" id="KW-1133">Transmembrane helix</keyword>
<keyword evidence="10" id="KW-0807">Transducer</keyword>
<name>A0AAU9X3N9_9CNID</name>
<keyword evidence="4 11" id="KW-0812">Transmembrane</keyword>
<dbReference type="Proteomes" id="UP001159428">
    <property type="component" value="Unassembled WGS sequence"/>
</dbReference>
<evidence type="ECO:0000313" key="14">
    <source>
        <dbReference type="Proteomes" id="UP001159428"/>
    </source>
</evidence>
<keyword evidence="9" id="KW-0675">Receptor</keyword>
<keyword evidence="3" id="KW-0433">Leucine-rich repeat</keyword>
<evidence type="ECO:0000256" key="7">
    <source>
        <dbReference type="ARBA" id="ARBA00023040"/>
    </source>
</evidence>
<dbReference type="PROSITE" id="PS51450">
    <property type="entry name" value="LRR"/>
    <property type="match status" value="1"/>
</dbReference>
<evidence type="ECO:0000313" key="13">
    <source>
        <dbReference type="EMBL" id="CAH3135313.1"/>
    </source>
</evidence>
<dbReference type="SUPFAM" id="SSF81321">
    <property type="entry name" value="Family A G protein-coupled receptor-like"/>
    <property type="match status" value="1"/>
</dbReference>
<evidence type="ECO:0000256" key="2">
    <source>
        <dbReference type="ARBA" id="ARBA00022475"/>
    </source>
</evidence>
<dbReference type="Pfam" id="PF00001">
    <property type="entry name" value="7tm_1"/>
    <property type="match status" value="1"/>
</dbReference>
<dbReference type="Pfam" id="PF13855">
    <property type="entry name" value="LRR_8"/>
    <property type="match status" value="1"/>
</dbReference>
<dbReference type="Gene3D" id="1.20.1070.10">
    <property type="entry name" value="Rhodopsin 7-helix transmembrane proteins"/>
    <property type="match status" value="1"/>
</dbReference>
<dbReference type="GO" id="GO:0009755">
    <property type="term" value="P:hormone-mediated signaling pathway"/>
    <property type="evidence" value="ECO:0007669"/>
    <property type="project" value="TreeGrafter"/>
</dbReference>
<keyword evidence="5" id="KW-0677">Repeat</keyword>
<reference evidence="13 14" key="1">
    <citation type="submission" date="2022-05" db="EMBL/GenBank/DDBJ databases">
        <authorList>
            <consortium name="Genoscope - CEA"/>
            <person name="William W."/>
        </authorList>
    </citation>
    <scope>NUCLEOTIDE SEQUENCE [LARGE SCALE GENOMIC DNA]</scope>
</reference>
<organism evidence="13 14">
    <name type="scientific">Pocillopora meandrina</name>
    <dbReference type="NCBI Taxonomy" id="46732"/>
    <lineage>
        <taxon>Eukaryota</taxon>
        <taxon>Metazoa</taxon>
        <taxon>Cnidaria</taxon>
        <taxon>Anthozoa</taxon>
        <taxon>Hexacorallia</taxon>
        <taxon>Scleractinia</taxon>
        <taxon>Astrocoeniina</taxon>
        <taxon>Pocilloporidae</taxon>
        <taxon>Pocillopora</taxon>
    </lineage>
</organism>
<dbReference type="PANTHER" id="PTHR24372:SF77">
    <property type="entry name" value="G-PROTEIN COUPLED RECEPTORS FAMILY 1 PROFILE DOMAIN-CONTAINING PROTEIN"/>
    <property type="match status" value="1"/>
</dbReference>
<feature type="transmembrane region" description="Helical" evidence="11">
    <location>
        <begin position="340"/>
        <end position="367"/>
    </location>
</feature>
<dbReference type="PRINTS" id="PR00237">
    <property type="entry name" value="GPCRRHODOPSN"/>
</dbReference>
<comment type="subcellular location">
    <subcellularLocation>
        <location evidence="1">Cell membrane</location>
        <topology evidence="1">Multi-pass membrane protein</topology>
    </subcellularLocation>
</comment>
<evidence type="ECO:0000259" key="12">
    <source>
        <dbReference type="PROSITE" id="PS50262"/>
    </source>
</evidence>
<feature type="transmembrane region" description="Helical" evidence="11">
    <location>
        <begin position="387"/>
        <end position="409"/>
    </location>
</feature>
<feature type="transmembrane region" description="Helical" evidence="11">
    <location>
        <begin position="254"/>
        <end position="278"/>
    </location>
</feature>
<keyword evidence="7" id="KW-0297">G-protein coupled receptor</keyword>
<feature type="transmembrane region" description="Helical" evidence="11">
    <location>
        <begin position="221"/>
        <end position="242"/>
    </location>
</feature>
<evidence type="ECO:0000256" key="3">
    <source>
        <dbReference type="ARBA" id="ARBA00022614"/>
    </source>
</evidence>
<dbReference type="AlphaFoldDB" id="A0AAU9X3N9"/>
<evidence type="ECO:0000256" key="1">
    <source>
        <dbReference type="ARBA" id="ARBA00004651"/>
    </source>
</evidence>
<keyword evidence="8 11" id="KW-0472">Membrane</keyword>
<keyword evidence="14" id="KW-1185">Reference proteome</keyword>
<dbReference type="InterPro" id="IPR017452">
    <property type="entry name" value="GPCR_Rhodpsn_7TM"/>
</dbReference>
<evidence type="ECO:0000256" key="11">
    <source>
        <dbReference type="SAM" id="Phobius"/>
    </source>
</evidence>
<evidence type="ECO:0000256" key="4">
    <source>
        <dbReference type="ARBA" id="ARBA00022692"/>
    </source>
</evidence>
<keyword evidence="2" id="KW-1003">Cell membrane</keyword>
<dbReference type="GO" id="GO:0007189">
    <property type="term" value="P:adenylate cyclase-activating G protein-coupled receptor signaling pathway"/>
    <property type="evidence" value="ECO:0007669"/>
    <property type="project" value="TreeGrafter"/>
</dbReference>
<dbReference type="EMBL" id="CALNXJ010000029">
    <property type="protein sequence ID" value="CAH3135313.1"/>
    <property type="molecule type" value="Genomic_DNA"/>
</dbReference>
<dbReference type="InterPro" id="IPR001611">
    <property type="entry name" value="Leu-rich_rpt"/>
</dbReference>
<dbReference type="InterPro" id="IPR000276">
    <property type="entry name" value="GPCR_Rhodpsn"/>
</dbReference>
<dbReference type="GO" id="GO:0008528">
    <property type="term" value="F:G protein-coupled peptide receptor activity"/>
    <property type="evidence" value="ECO:0007669"/>
    <property type="project" value="TreeGrafter"/>
</dbReference>